<organism evidence="2 3">
    <name type="scientific">Fimbriiglobus ruber</name>
    <dbReference type="NCBI Taxonomy" id="1908690"/>
    <lineage>
        <taxon>Bacteria</taxon>
        <taxon>Pseudomonadati</taxon>
        <taxon>Planctomycetota</taxon>
        <taxon>Planctomycetia</taxon>
        <taxon>Gemmatales</taxon>
        <taxon>Gemmataceae</taxon>
        <taxon>Fimbriiglobus</taxon>
    </lineage>
</organism>
<dbReference type="InterPro" id="IPR036390">
    <property type="entry name" value="WH_DNA-bd_sf"/>
</dbReference>
<dbReference type="InterPro" id="IPR036388">
    <property type="entry name" value="WH-like_DNA-bd_sf"/>
</dbReference>
<dbReference type="GO" id="GO:0003700">
    <property type="term" value="F:DNA-binding transcription factor activity"/>
    <property type="evidence" value="ECO:0007669"/>
    <property type="project" value="InterPro"/>
</dbReference>
<sequence>MAKRTAKRDGGERLNALVAACRENSTACVLFHSAAAAKMGLTPVGEKALEVIDRFGRITPGQLAEETGLSGAAVTGLIDRLEEKQFVRRVRDTVDRRVVWVEPRAETTATFAAPFLEMQAVVERFYETATDEELAAVERFLAVTTAKLKELATQE</sequence>
<feature type="domain" description="HTH marR-type" evidence="1">
    <location>
        <begin position="1"/>
        <end position="146"/>
    </location>
</feature>
<dbReference type="InterPro" id="IPR039422">
    <property type="entry name" value="MarR/SlyA-like"/>
</dbReference>
<evidence type="ECO:0000313" key="3">
    <source>
        <dbReference type="Proteomes" id="UP000214646"/>
    </source>
</evidence>
<dbReference type="OrthoDB" id="162531at2"/>
<dbReference type="Proteomes" id="UP000214646">
    <property type="component" value="Unassembled WGS sequence"/>
</dbReference>
<dbReference type="SUPFAM" id="SSF46785">
    <property type="entry name" value="Winged helix' DNA-binding domain"/>
    <property type="match status" value="1"/>
</dbReference>
<gene>
    <name evidence="2" type="ORF">FRUB_03770</name>
</gene>
<dbReference type="PANTHER" id="PTHR33164:SF106">
    <property type="entry name" value="TRANSCRIPTIONAL REGULATORY PROTEIN"/>
    <property type="match status" value="1"/>
</dbReference>
<comment type="caution">
    <text evidence="2">The sequence shown here is derived from an EMBL/GenBank/DDBJ whole genome shotgun (WGS) entry which is preliminary data.</text>
</comment>
<dbReference type="EMBL" id="NIDE01000005">
    <property type="protein sequence ID" value="OWK41692.1"/>
    <property type="molecule type" value="Genomic_DNA"/>
</dbReference>
<keyword evidence="3" id="KW-1185">Reference proteome</keyword>
<reference evidence="3" key="1">
    <citation type="submission" date="2017-06" db="EMBL/GenBank/DDBJ databases">
        <title>Genome analysis of Fimbriiglobus ruber SP5, the first member of the order Planctomycetales with confirmed chitinolytic capability.</title>
        <authorList>
            <person name="Ravin N.V."/>
            <person name="Rakitin A.L."/>
            <person name="Ivanova A.A."/>
            <person name="Beletsky A.V."/>
            <person name="Kulichevskaya I.S."/>
            <person name="Mardanov A.V."/>
            <person name="Dedysh S.N."/>
        </authorList>
    </citation>
    <scope>NUCLEOTIDE SEQUENCE [LARGE SCALE GENOMIC DNA]</scope>
    <source>
        <strain evidence="3">SP5</strain>
    </source>
</reference>
<protein>
    <submittedName>
        <fullName evidence="2">Transcriptional regulator, MarR family</fullName>
    </submittedName>
</protein>
<dbReference type="PROSITE" id="PS50995">
    <property type="entry name" value="HTH_MARR_2"/>
    <property type="match status" value="1"/>
</dbReference>
<evidence type="ECO:0000259" key="1">
    <source>
        <dbReference type="PROSITE" id="PS50995"/>
    </source>
</evidence>
<dbReference type="InterPro" id="IPR000835">
    <property type="entry name" value="HTH_MarR-typ"/>
</dbReference>
<evidence type="ECO:0000313" key="2">
    <source>
        <dbReference type="EMBL" id="OWK41692.1"/>
    </source>
</evidence>
<name>A0A225DJZ6_9BACT</name>
<accession>A0A225DJZ6</accession>
<dbReference type="PANTHER" id="PTHR33164">
    <property type="entry name" value="TRANSCRIPTIONAL REGULATOR, MARR FAMILY"/>
    <property type="match status" value="1"/>
</dbReference>
<dbReference type="Pfam" id="PF01047">
    <property type="entry name" value="MarR"/>
    <property type="match status" value="1"/>
</dbReference>
<dbReference type="GO" id="GO:0006950">
    <property type="term" value="P:response to stress"/>
    <property type="evidence" value="ECO:0007669"/>
    <property type="project" value="TreeGrafter"/>
</dbReference>
<dbReference type="Gene3D" id="1.10.10.10">
    <property type="entry name" value="Winged helix-like DNA-binding domain superfamily/Winged helix DNA-binding domain"/>
    <property type="match status" value="1"/>
</dbReference>
<dbReference type="AlphaFoldDB" id="A0A225DJZ6"/>
<dbReference type="SMART" id="SM00347">
    <property type="entry name" value="HTH_MARR"/>
    <property type="match status" value="1"/>
</dbReference>
<proteinExistence type="predicted"/>
<dbReference type="RefSeq" id="WP_088254963.1">
    <property type="nucleotide sequence ID" value="NZ_NIDE01000005.1"/>
</dbReference>